<evidence type="ECO:0000313" key="3">
    <source>
        <dbReference type="EMBL" id="KFH41366.1"/>
    </source>
</evidence>
<feature type="chain" id="PRO_5001815142" evidence="2">
    <location>
        <begin position="25"/>
        <end position="110"/>
    </location>
</feature>
<protein>
    <submittedName>
        <fullName evidence="3">Uncharacterized protein</fullName>
    </submittedName>
</protein>
<keyword evidence="4" id="KW-1185">Reference proteome</keyword>
<dbReference type="Proteomes" id="UP000029964">
    <property type="component" value="Unassembled WGS sequence"/>
</dbReference>
<feature type="compositionally biased region" description="Basic and acidic residues" evidence="1">
    <location>
        <begin position="35"/>
        <end position="45"/>
    </location>
</feature>
<dbReference type="AlphaFoldDB" id="A0A086SW84"/>
<dbReference type="HOGENOM" id="CLU_2170269_0_0_1"/>
<reference evidence="4" key="1">
    <citation type="journal article" date="2014" name="Genome Announc.">
        <title>Genome sequence and annotation of Acremonium chrysogenum, producer of the beta-lactam antibiotic cephalosporin C.</title>
        <authorList>
            <person name="Terfehr D."/>
            <person name="Dahlmann T.A."/>
            <person name="Specht T."/>
            <person name="Zadra I."/>
            <person name="Kuernsteiner H."/>
            <person name="Kueck U."/>
        </authorList>
    </citation>
    <scope>NUCLEOTIDE SEQUENCE [LARGE SCALE GENOMIC DNA]</scope>
    <source>
        <strain evidence="4">ATCC 11550 / CBS 779.69 / DSM 880 / IAM 14645 / JCM 23072 / IMI 49137</strain>
    </source>
</reference>
<evidence type="ECO:0000256" key="1">
    <source>
        <dbReference type="SAM" id="MobiDB-lite"/>
    </source>
</evidence>
<evidence type="ECO:0000256" key="2">
    <source>
        <dbReference type="SAM" id="SignalP"/>
    </source>
</evidence>
<gene>
    <name evidence="3" type="ORF">ACRE_079130</name>
</gene>
<name>A0A086SW84_HAPC1</name>
<comment type="caution">
    <text evidence="3">The sequence shown here is derived from an EMBL/GenBank/DDBJ whole genome shotgun (WGS) entry which is preliminary data.</text>
</comment>
<feature type="compositionally biased region" description="Basic residues" evidence="1">
    <location>
        <begin position="46"/>
        <end position="56"/>
    </location>
</feature>
<organism evidence="3 4">
    <name type="scientific">Hapsidospora chrysogenum (strain ATCC 11550 / CBS 779.69 / DSM 880 / IAM 14645 / JCM 23072 / IMI 49137)</name>
    <name type="common">Acremonium chrysogenum</name>
    <dbReference type="NCBI Taxonomy" id="857340"/>
    <lineage>
        <taxon>Eukaryota</taxon>
        <taxon>Fungi</taxon>
        <taxon>Dikarya</taxon>
        <taxon>Ascomycota</taxon>
        <taxon>Pezizomycotina</taxon>
        <taxon>Sordariomycetes</taxon>
        <taxon>Hypocreomycetidae</taxon>
        <taxon>Hypocreales</taxon>
        <taxon>Bionectriaceae</taxon>
        <taxon>Hapsidospora</taxon>
    </lineage>
</organism>
<dbReference type="EMBL" id="JPKY01000132">
    <property type="protein sequence ID" value="KFH41366.1"/>
    <property type="molecule type" value="Genomic_DNA"/>
</dbReference>
<sequence>MPSPAKRMLLLGLALALLVVNLHAAPISHRRRHSHDSVLSKLSDRSHHHHHHRHHTASIGAVFEAPVASRQVATSDRFPVGPMAEPGLMGLFGPRVIDDFGILTQEDRQA</sequence>
<evidence type="ECO:0000313" key="4">
    <source>
        <dbReference type="Proteomes" id="UP000029964"/>
    </source>
</evidence>
<proteinExistence type="predicted"/>
<accession>A0A086SW84</accession>
<feature type="signal peptide" evidence="2">
    <location>
        <begin position="1"/>
        <end position="24"/>
    </location>
</feature>
<feature type="region of interest" description="Disordered" evidence="1">
    <location>
        <begin position="30"/>
        <end position="61"/>
    </location>
</feature>
<keyword evidence="2" id="KW-0732">Signal</keyword>